<dbReference type="GO" id="GO:0003755">
    <property type="term" value="F:peptidyl-prolyl cis-trans isomerase activity"/>
    <property type="evidence" value="ECO:0007669"/>
    <property type="project" value="UniProtKB-UniRule"/>
</dbReference>
<accession>A0A2H9TN53</accession>
<dbReference type="Gene3D" id="2.40.100.10">
    <property type="entry name" value="Cyclophilin-like"/>
    <property type="match status" value="1"/>
</dbReference>
<comment type="catalytic activity">
    <reaction evidence="1 4">
        <text>[protein]-peptidylproline (omega=180) = [protein]-peptidylproline (omega=0)</text>
        <dbReference type="Rhea" id="RHEA:16237"/>
        <dbReference type="Rhea" id="RHEA-COMP:10747"/>
        <dbReference type="Rhea" id="RHEA-COMP:10748"/>
        <dbReference type="ChEBI" id="CHEBI:83833"/>
        <dbReference type="ChEBI" id="CHEBI:83834"/>
        <dbReference type="EC" id="5.2.1.8"/>
    </reaction>
</comment>
<evidence type="ECO:0000256" key="4">
    <source>
        <dbReference type="RuleBase" id="RU363019"/>
    </source>
</evidence>
<keyword evidence="4" id="KW-0732">Signal</keyword>
<organism evidence="6 7">
    <name type="scientific">Paramicrosporidium saccamoebae</name>
    <dbReference type="NCBI Taxonomy" id="1246581"/>
    <lineage>
        <taxon>Eukaryota</taxon>
        <taxon>Fungi</taxon>
        <taxon>Fungi incertae sedis</taxon>
        <taxon>Cryptomycota</taxon>
        <taxon>Cryptomycota incertae sedis</taxon>
        <taxon>Paramicrosporidium</taxon>
    </lineage>
</organism>
<evidence type="ECO:0000256" key="3">
    <source>
        <dbReference type="ARBA" id="ARBA00023235"/>
    </source>
</evidence>
<keyword evidence="3 4" id="KW-0413">Isomerase</keyword>
<feature type="chain" id="PRO_5013987768" description="Peptidyl-prolyl cis-trans isomerase" evidence="4">
    <location>
        <begin position="21"/>
        <end position="100"/>
    </location>
</feature>
<evidence type="ECO:0000313" key="6">
    <source>
        <dbReference type="EMBL" id="PJF19164.1"/>
    </source>
</evidence>
<dbReference type="InterPro" id="IPR020892">
    <property type="entry name" value="Cyclophilin-type_PPIase_CS"/>
</dbReference>
<dbReference type="GO" id="GO:0016018">
    <property type="term" value="F:cyclosporin A binding"/>
    <property type="evidence" value="ECO:0007669"/>
    <property type="project" value="TreeGrafter"/>
</dbReference>
<dbReference type="EMBL" id="MTSL01000075">
    <property type="protein sequence ID" value="PJF19164.1"/>
    <property type="molecule type" value="Genomic_DNA"/>
</dbReference>
<evidence type="ECO:0000256" key="2">
    <source>
        <dbReference type="ARBA" id="ARBA00023110"/>
    </source>
</evidence>
<dbReference type="GO" id="GO:0005737">
    <property type="term" value="C:cytoplasm"/>
    <property type="evidence" value="ECO:0007669"/>
    <property type="project" value="TreeGrafter"/>
</dbReference>
<evidence type="ECO:0000313" key="7">
    <source>
        <dbReference type="Proteomes" id="UP000240830"/>
    </source>
</evidence>
<dbReference type="PANTHER" id="PTHR11071">
    <property type="entry name" value="PEPTIDYL-PROLYL CIS-TRANS ISOMERASE"/>
    <property type="match status" value="1"/>
</dbReference>
<feature type="signal peptide" evidence="4">
    <location>
        <begin position="1"/>
        <end position="20"/>
    </location>
</feature>
<evidence type="ECO:0000259" key="5">
    <source>
        <dbReference type="PROSITE" id="PS50072"/>
    </source>
</evidence>
<dbReference type="PANTHER" id="PTHR11071:SF561">
    <property type="entry name" value="PEPTIDYL-PROLYL CIS-TRANS ISOMERASE D-RELATED"/>
    <property type="match status" value="1"/>
</dbReference>
<dbReference type="InterPro" id="IPR002130">
    <property type="entry name" value="Cyclophilin-type_PPIase_dom"/>
</dbReference>
<dbReference type="PROSITE" id="PS50072">
    <property type="entry name" value="CSA_PPIASE_2"/>
    <property type="match status" value="1"/>
</dbReference>
<sequence length="100" mass="10929">MRLELAFNVVLAALLALVSATDKAPVVTDKVFFDITVGGKPLGRLVIGLFGQECPKTVENFLKLTTGEKSTDSEKLHYKGSAFHRVIKKFMIQGGDFTRG</sequence>
<dbReference type="EC" id="5.2.1.8" evidence="4"/>
<comment type="similarity">
    <text evidence="4">Belongs to the cyclophilin-type PPIase family.</text>
</comment>
<reference evidence="6 7" key="1">
    <citation type="submission" date="2016-10" db="EMBL/GenBank/DDBJ databases">
        <title>The genome of Paramicrosporidium saccamoebae is the missing link in understanding Cryptomycota and Microsporidia evolution.</title>
        <authorList>
            <person name="Quandt C.A."/>
            <person name="Beaudet D."/>
            <person name="Corsaro D."/>
            <person name="Michel R."/>
            <person name="Corradi N."/>
            <person name="James T."/>
        </authorList>
    </citation>
    <scope>NUCLEOTIDE SEQUENCE [LARGE SCALE GENOMIC DNA]</scope>
    <source>
        <strain evidence="6 7">KSL3</strain>
    </source>
</reference>
<name>A0A2H9TN53_9FUNG</name>
<dbReference type="SUPFAM" id="SSF50891">
    <property type="entry name" value="Cyclophilin-like"/>
    <property type="match status" value="1"/>
</dbReference>
<comment type="function">
    <text evidence="4">PPIases accelerate the folding of proteins. It catalyzes the cis-trans isomerization of proline imidic peptide bonds in oligopeptides.</text>
</comment>
<dbReference type="STRING" id="1246581.A0A2H9TN53"/>
<gene>
    <name evidence="6" type="ORF">PSACC_01005</name>
</gene>
<dbReference type="PROSITE" id="PS00170">
    <property type="entry name" value="CSA_PPIASE_1"/>
    <property type="match status" value="1"/>
</dbReference>
<dbReference type="OrthoDB" id="193499at2759"/>
<dbReference type="PRINTS" id="PR00153">
    <property type="entry name" value="CSAPPISMRASE"/>
</dbReference>
<dbReference type="GO" id="GO:0006457">
    <property type="term" value="P:protein folding"/>
    <property type="evidence" value="ECO:0007669"/>
    <property type="project" value="InterPro"/>
</dbReference>
<evidence type="ECO:0000256" key="1">
    <source>
        <dbReference type="ARBA" id="ARBA00000971"/>
    </source>
</evidence>
<dbReference type="Proteomes" id="UP000240830">
    <property type="component" value="Unassembled WGS sequence"/>
</dbReference>
<dbReference type="AlphaFoldDB" id="A0A2H9TN53"/>
<dbReference type="InterPro" id="IPR029000">
    <property type="entry name" value="Cyclophilin-like_dom_sf"/>
</dbReference>
<feature type="domain" description="PPIase cyclophilin-type" evidence="5">
    <location>
        <begin position="32"/>
        <end position="100"/>
    </location>
</feature>
<keyword evidence="7" id="KW-1185">Reference proteome</keyword>
<proteinExistence type="inferred from homology"/>
<comment type="caution">
    <text evidence="6">The sequence shown here is derived from an EMBL/GenBank/DDBJ whole genome shotgun (WGS) entry which is preliminary data.</text>
</comment>
<keyword evidence="2 4" id="KW-0697">Rotamase</keyword>
<protein>
    <recommendedName>
        <fullName evidence="4">Peptidyl-prolyl cis-trans isomerase</fullName>
        <shortName evidence="4">PPIase</shortName>
        <ecNumber evidence="4">5.2.1.8</ecNumber>
    </recommendedName>
</protein>
<dbReference type="Pfam" id="PF00160">
    <property type="entry name" value="Pro_isomerase"/>
    <property type="match status" value="1"/>
</dbReference>